<gene>
    <name evidence="4" type="ORF">NP493_293g02027</name>
</gene>
<comment type="caution">
    <text evidence="4">The sequence shown here is derived from an EMBL/GenBank/DDBJ whole genome shotgun (WGS) entry which is preliminary data.</text>
</comment>
<dbReference type="GO" id="GO:0005737">
    <property type="term" value="C:cytoplasm"/>
    <property type="evidence" value="ECO:0007669"/>
    <property type="project" value="TreeGrafter"/>
</dbReference>
<dbReference type="InterPro" id="IPR050216">
    <property type="entry name" value="LRR_domain-containing"/>
</dbReference>
<keyword evidence="5" id="KW-1185">Reference proteome</keyword>
<sequence>MGNCFADDPQEETLPKLKLNIMGNSIKPHIDRAEKTGTCNLAKQGLDEVNAALQRVTGNLRTLDLADNKLSSLPPMIGSYNILKHLNVSGNRLTSLPAEVGNLKKLESLTLNNNRLTSLPHTLCHLTSLRDINLSHNQLKVFPTQLGGLKALASVDLSHNRLIEVPAAVKELHMIELNLNRNSISRLSEEVGDCPRLKVLRLEENCLEITVFTPRIMKHSNISLLAIEGNVFEMKTFHQLDGYDEVQYKVHLQ</sequence>
<dbReference type="InterPro" id="IPR055414">
    <property type="entry name" value="LRR_R13L4/SHOC2-like"/>
</dbReference>
<evidence type="ECO:0000313" key="4">
    <source>
        <dbReference type="EMBL" id="KAK2183874.1"/>
    </source>
</evidence>
<dbReference type="SMART" id="SM00364">
    <property type="entry name" value="LRR_BAC"/>
    <property type="match status" value="5"/>
</dbReference>
<feature type="domain" description="Disease resistance R13L4/SHOC-2-like LRR" evidence="3">
    <location>
        <begin position="59"/>
        <end position="157"/>
    </location>
</feature>
<dbReference type="Proteomes" id="UP001209878">
    <property type="component" value="Unassembled WGS sequence"/>
</dbReference>
<dbReference type="SMART" id="SM00369">
    <property type="entry name" value="LRR_TYP"/>
    <property type="match status" value="6"/>
</dbReference>
<reference evidence="4" key="1">
    <citation type="journal article" date="2023" name="Mol. Biol. Evol.">
        <title>Third-Generation Sequencing Reveals the Adaptive Role of the Epigenome in Three Deep-Sea Polychaetes.</title>
        <authorList>
            <person name="Perez M."/>
            <person name="Aroh O."/>
            <person name="Sun Y."/>
            <person name="Lan Y."/>
            <person name="Juniper S.K."/>
            <person name="Young C.R."/>
            <person name="Angers B."/>
            <person name="Qian P.Y."/>
        </authorList>
    </citation>
    <scope>NUCLEOTIDE SEQUENCE</scope>
    <source>
        <strain evidence="4">R07B-5</strain>
    </source>
</reference>
<dbReference type="InterPro" id="IPR032675">
    <property type="entry name" value="LRR_dom_sf"/>
</dbReference>
<dbReference type="Gene3D" id="3.80.10.10">
    <property type="entry name" value="Ribonuclease Inhibitor"/>
    <property type="match status" value="2"/>
</dbReference>
<dbReference type="InterPro" id="IPR001611">
    <property type="entry name" value="Leu-rich_rpt"/>
</dbReference>
<proteinExistence type="predicted"/>
<dbReference type="InterPro" id="IPR003591">
    <property type="entry name" value="Leu-rich_rpt_typical-subtyp"/>
</dbReference>
<dbReference type="PANTHER" id="PTHR48051">
    <property type="match status" value="1"/>
</dbReference>
<keyword evidence="2" id="KW-0677">Repeat</keyword>
<accession>A0AAD9UC47</accession>
<evidence type="ECO:0000313" key="5">
    <source>
        <dbReference type="Proteomes" id="UP001209878"/>
    </source>
</evidence>
<keyword evidence="1" id="KW-0433">Leucine-rich repeat</keyword>
<protein>
    <recommendedName>
        <fullName evidence="3">Disease resistance R13L4/SHOC-2-like LRR domain-containing protein</fullName>
    </recommendedName>
</protein>
<evidence type="ECO:0000256" key="1">
    <source>
        <dbReference type="ARBA" id="ARBA00022614"/>
    </source>
</evidence>
<organism evidence="4 5">
    <name type="scientific">Ridgeia piscesae</name>
    <name type="common">Tubeworm</name>
    <dbReference type="NCBI Taxonomy" id="27915"/>
    <lineage>
        <taxon>Eukaryota</taxon>
        <taxon>Metazoa</taxon>
        <taxon>Spiralia</taxon>
        <taxon>Lophotrochozoa</taxon>
        <taxon>Annelida</taxon>
        <taxon>Polychaeta</taxon>
        <taxon>Sedentaria</taxon>
        <taxon>Canalipalpata</taxon>
        <taxon>Sabellida</taxon>
        <taxon>Siboglinidae</taxon>
        <taxon>Ridgeia</taxon>
    </lineage>
</organism>
<dbReference type="SUPFAM" id="SSF52058">
    <property type="entry name" value="L domain-like"/>
    <property type="match status" value="1"/>
</dbReference>
<dbReference type="AlphaFoldDB" id="A0AAD9UC47"/>
<dbReference type="Pfam" id="PF23598">
    <property type="entry name" value="LRR_14"/>
    <property type="match status" value="1"/>
</dbReference>
<name>A0AAD9UC47_RIDPI</name>
<dbReference type="PRINTS" id="PR00019">
    <property type="entry name" value="LEURICHRPT"/>
</dbReference>
<evidence type="ECO:0000256" key="2">
    <source>
        <dbReference type="ARBA" id="ARBA00022737"/>
    </source>
</evidence>
<evidence type="ECO:0000259" key="3">
    <source>
        <dbReference type="Pfam" id="PF23598"/>
    </source>
</evidence>
<dbReference type="EMBL" id="JAODUO010000292">
    <property type="protein sequence ID" value="KAK2183874.1"/>
    <property type="molecule type" value="Genomic_DNA"/>
</dbReference>
<dbReference type="PROSITE" id="PS51450">
    <property type="entry name" value="LRR"/>
    <property type="match status" value="3"/>
</dbReference>
<dbReference type="PANTHER" id="PTHR48051:SF1">
    <property type="entry name" value="RAS SUPPRESSOR PROTEIN 1"/>
    <property type="match status" value="1"/>
</dbReference>
<dbReference type="FunFam" id="3.80.10.10:FF:000230">
    <property type="entry name" value="Leucine-rich repeat-containing protein 57"/>
    <property type="match status" value="1"/>
</dbReference>